<protein>
    <submittedName>
        <fullName evidence="3">Uncharacterized protein</fullName>
    </submittedName>
</protein>
<accession>A0A822Z602</accession>
<comment type="caution">
    <text evidence="3">The sequence shown here is derived from an EMBL/GenBank/DDBJ whole genome shotgun (WGS) entry which is preliminary data.</text>
</comment>
<evidence type="ECO:0000256" key="1">
    <source>
        <dbReference type="SAM" id="MobiDB-lite"/>
    </source>
</evidence>
<dbReference type="EMBL" id="DUZY01000005">
    <property type="protein sequence ID" value="DAD40492.1"/>
    <property type="molecule type" value="Genomic_DNA"/>
</dbReference>
<dbReference type="EMBL" id="DUZY01000005">
    <property type="protein sequence ID" value="DAD40502.1"/>
    <property type="molecule type" value="Genomic_DNA"/>
</dbReference>
<reference evidence="3 4" key="1">
    <citation type="journal article" date="2020" name="Mol. Biol. Evol.">
        <title>Distinct Expression and Methylation Patterns for Genes with Different Fates following a Single Whole-Genome Duplication in Flowering Plants.</title>
        <authorList>
            <person name="Shi T."/>
            <person name="Rahmani R.S."/>
            <person name="Gugger P.F."/>
            <person name="Wang M."/>
            <person name="Li H."/>
            <person name="Zhang Y."/>
            <person name="Li Z."/>
            <person name="Wang Q."/>
            <person name="Van de Peer Y."/>
            <person name="Marchal K."/>
            <person name="Chen J."/>
        </authorList>
    </citation>
    <scope>NUCLEOTIDE SEQUENCE [LARGE SCALE GENOMIC DNA]</scope>
    <source>
        <tissue evidence="3">Leaf</tissue>
    </source>
</reference>
<gene>
    <name evidence="2" type="ORF">HUJ06_014815</name>
    <name evidence="3" type="ORF">HUJ06_014826</name>
</gene>
<evidence type="ECO:0000313" key="3">
    <source>
        <dbReference type="EMBL" id="DAD40502.1"/>
    </source>
</evidence>
<dbReference type="AlphaFoldDB" id="A0A822Z602"/>
<evidence type="ECO:0000313" key="2">
    <source>
        <dbReference type="EMBL" id="DAD40492.1"/>
    </source>
</evidence>
<feature type="region of interest" description="Disordered" evidence="1">
    <location>
        <begin position="32"/>
        <end position="55"/>
    </location>
</feature>
<dbReference type="Proteomes" id="UP000607653">
    <property type="component" value="Unassembled WGS sequence"/>
</dbReference>
<evidence type="ECO:0000313" key="4">
    <source>
        <dbReference type="Proteomes" id="UP000607653"/>
    </source>
</evidence>
<name>A0A822Z602_NELNU</name>
<sequence>MNQFLITIKTEWTSYMGLKLLFDRAVFVMSRASESETAPGSPRHRGKTALEEISN</sequence>
<keyword evidence="4" id="KW-1185">Reference proteome</keyword>
<proteinExistence type="predicted"/>
<organism evidence="3 4">
    <name type="scientific">Nelumbo nucifera</name>
    <name type="common">Sacred lotus</name>
    <dbReference type="NCBI Taxonomy" id="4432"/>
    <lineage>
        <taxon>Eukaryota</taxon>
        <taxon>Viridiplantae</taxon>
        <taxon>Streptophyta</taxon>
        <taxon>Embryophyta</taxon>
        <taxon>Tracheophyta</taxon>
        <taxon>Spermatophyta</taxon>
        <taxon>Magnoliopsida</taxon>
        <taxon>Proteales</taxon>
        <taxon>Nelumbonaceae</taxon>
        <taxon>Nelumbo</taxon>
    </lineage>
</organism>